<dbReference type="Pfam" id="PF01412">
    <property type="entry name" value="ArfGap"/>
    <property type="match status" value="1"/>
</dbReference>
<evidence type="ECO:0000313" key="4">
    <source>
        <dbReference type="EMBL" id="WPG98311.1"/>
    </source>
</evidence>
<accession>A0AAQ3LZL8</accession>
<dbReference type="FunFam" id="1.10.220.150:FF:000010">
    <property type="entry name" value="Stromal membrane-associated protein"/>
    <property type="match status" value="1"/>
</dbReference>
<keyword evidence="1" id="KW-0863">Zinc-finger</keyword>
<feature type="compositionally biased region" description="Low complexity" evidence="2">
    <location>
        <begin position="282"/>
        <end position="309"/>
    </location>
</feature>
<dbReference type="SMART" id="SM00105">
    <property type="entry name" value="ArfGap"/>
    <property type="match status" value="1"/>
</dbReference>
<keyword evidence="1" id="KW-0862">Zinc</keyword>
<evidence type="ECO:0000313" key="5">
    <source>
        <dbReference type="Proteomes" id="UP001303373"/>
    </source>
</evidence>
<gene>
    <name evidence="4" type="ORF">R9X50_00109900</name>
</gene>
<dbReference type="InterPro" id="IPR044732">
    <property type="entry name" value="ArfGAP_SMAP1-like"/>
</dbReference>
<feature type="compositionally biased region" description="Polar residues" evidence="2">
    <location>
        <begin position="340"/>
        <end position="355"/>
    </location>
</feature>
<feature type="compositionally biased region" description="Low complexity" evidence="2">
    <location>
        <begin position="388"/>
        <end position="403"/>
    </location>
</feature>
<dbReference type="PRINTS" id="PR00405">
    <property type="entry name" value="REVINTRACTNG"/>
</dbReference>
<feature type="compositionally biased region" description="Low complexity" evidence="2">
    <location>
        <begin position="167"/>
        <end position="182"/>
    </location>
</feature>
<protein>
    <submittedName>
        <fullName evidence="4">Arf GTPase activating protein</fullName>
    </submittedName>
</protein>
<dbReference type="InterPro" id="IPR001164">
    <property type="entry name" value="ArfGAP_dom"/>
</dbReference>
<dbReference type="Proteomes" id="UP001303373">
    <property type="component" value="Chromosome 2"/>
</dbReference>
<organism evidence="4 5">
    <name type="scientific">Acrodontium crateriforme</name>
    <dbReference type="NCBI Taxonomy" id="150365"/>
    <lineage>
        <taxon>Eukaryota</taxon>
        <taxon>Fungi</taxon>
        <taxon>Dikarya</taxon>
        <taxon>Ascomycota</taxon>
        <taxon>Pezizomycotina</taxon>
        <taxon>Dothideomycetes</taxon>
        <taxon>Dothideomycetidae</taxon>
        <taxon>Mycosphaerellales</taxon>
        <taxon>Teratosphaeriaceae</taxon>
        <taxon>Acrodontium</taxon>
    </lineage>
</organism>
<feature type="compositionally biased region" description="Low complexity" evidence="2">
    <location>
        <begin position="509"/>
        <end position="528"/>
    </location>
</feature>
<dbReference type="InterPro" id="IPR051718">
    <property type="entry name" value="ARF_GTPase-activating"/>
</dbReference>
<dbReference type="EMBL" id="CP138581">
    <property type="protein sequence ID" value="WPG98311.1"/>
    <property type="molecule type" value="Genomic_DNA"/>
</dbReference>
<feature type="compositionally biased region" description="Low complexity" evidence="2">
    <location>
        <begin position="577"/>
        <end position="592"/>
    </location>
</feature>
<dbReference type="PROSITE" id="PS50115">
    <property type="entry name" value="ARFGAP"/>
    <property type="match status" value="1"/>
</dbReference>
<feature type="region of interest" description="Disordered" evidence="2">
    <location>
        <begin position="156"/>
        <end position="480"/>
    </location>
</feature>
<reference evidence="4 5" key="1">
    <citation type="submission" date="2023-11" db="EMBL/GenBank/DDBJ databases">
        <title>An acidophilic fungus is an integral part of prey digestion in a carnivorous sundew plant.</title>
        <authorList>
            <person name="Tsai I.J."/>
        </authorList>
    </citation>
    <scope>NUCLEOTIDE SEQUENCE [LARGE SCALE GENOMIC DNA]</scope>
    <source>
        <strain evidence="4">169a</strain>
    </source>
</reference>
<dbReference type="GO" id="GO:0008270">
    <property type="term" value="F:zinc ion binding"/>
    <property type="evidence" value="ECO:0007669"/>
    <property type="project" value="UniProtKB-KW"/>
</dbReference>
<keyword evidence="5" id="KW-1185">Reference proteome</keyword>
<evidence type="ECO:0000256" key="2">
    <source>
        <dbReference type="SAM" id="MobiDB-lite"/>
    </source>
</evidence>
<dbReference type="AlphaFoldDB" id="A0AAQ3LZL8"/>
<dbReference type="SUPFAM" id="SSF57863">
    <property type="entry name" value="ArfGap/RecO-like zinc finger"/>
    <property type="match status" value="1"/>
</dbReference>
<sequence length="609" mass="62739">MSRRVGPPGPDRSEQNRATLKQLVKLEANKTCSDCKRNKHPRWASWNLGVFICIRCSGIHRGMGTHISRVKSVDLDSWTDEQLQSMVRWGNARANTYWEHKLAEGHVPNDAKMENFIRTKYDSKRWVMDGPMPDPATLDDGGADDELPLKIVQERARSGSGAGGNRAGIQPLPQAPRARPQPVDLFGDPMESPAAPVRPSTVEPATTNRLSMPKAPAAPAKSTKPGDSLLGLDFLGGSSSAAPARPSSTGPVGGSGRTDLKQSILSLYASKPAAPAQPPQQQPQASSPFGQFGGSQSQPQQTPQSNTQALSSLGDAFGSLSFGAPAQPTTSKAQAFPGFTSPTGQTHQQRNSALSGGSFFDAKPAPAAPAPTNTSRKESFGGDWGDFSSAASPPKTSSKPAPTNGSSIGDLFSLEPTSSTLASKPAPPKAAPLAKSPPPIDASKFAGMSSAFNLSSTAPSKPASTAAQSNNMSSFPTFTSSSSGFGAMSAVDAWGSNDAWATPDVPAQTSSSTVKTSTPTQINTSSFSPPAPKPAAPQISADFSGGWGDPTPSSNTTISGGGATVQQDDDFGGWSHASPAATTPAPAKTGNAGLSGGGGSDDLFGNVWG</sequence>
<feature type="compositionally biased region" description="Low complexity" evidence="2">
    <location>
        <begin position="455"/>
        <end position="480"/>
    </location>
</feature>
<evidence type="ECO:0000256" key="1">
    <source>
        <dbReference type="PROSITE-ProRule" id="PRU00288"/>
    </source>
</evidence>
<name>A0AAQ3LZL8_9PEZI</name>
<proteinExistence type="predicted"/>
<evidence type="ECO:0000259" key="3">
    <source>
        <dbReference type="PROSITE" id="PS50115"/>
    </source>
</evidence>
<dbReference type="GO" id="GO:0005737">
    <property type="term" value="C:cytoplasm"/>
    <property type="evidence" value="ECO:0007669"/>
    <property type="project" value="TreeGrafter"/>
</dbReference>
<feature type="compositionally biased region" description="Low complexity" evidence="2">
    <location>
        <begin position="213"/>
        <end position="250"/>
    </location>
</feature>
<dbReference type="InterPro" id="IPR037278">
    <property type="entry name" value="ARFGAP/RecO"/>
</dbReference>
<dbReference type="Gene3D" id="1.10.220.150">
    <property type="entry name" value="Arf GTPase activating protein"/>
    <property type="match status" value="1"/>
</dbReference>
<dbReference type="PANTHER" id="PTHR45705">
    <property type="entry name" value="FI20236P1"/>
    <property type="match status" value="1"/>
</dbReference>
<feature type="domain" description="Arf-GAP" evidence="3">
    <location>
        <begin position="17"/>
        <end position="127"/>
    </location>
</feature>
<dbReference type="PANTHER" id="PTHR45705:SF1">
    <property type="entry name" value="FI20236P1"/>
    <property type="match status" value="1"/>
</dbReference>
<dbReference type="GO" id="GO:0005096">
    <property type="term" value="F:GTPase activator activity"/>
    <property type="evidence" value="ECO:0007669"/>
    <property type="project" value="InterPro"/>
</dbReference>
<dbReference type="CDD" id="cd08839">
    <property type="entry name" value="ArfGap_SMAP"/>
    <property type="match status" value="1"/>
</dbReference>
<keyword evidence="1" id="KW-0479">Metal-binding</keyword>
<feature type="compositionally biased region" description="Pro residues" evidence="2">
    <location>
        <begin position="425"/>
        <end position="440"/>
    </location>
</feature>
<dbReference type="InterPro" id="IPR038508">
    <property type="entry name" value="ArfGAP_dom_sf"/>
</dbReference>
<feature type="region of interest" description="Disordered" evidence="2">
    <location>
        <begin position="497"/>
        <end position="609"/>
    </location>
</feature>